<organism evidence="2 3">
    <name type="scientific">Pseudozyma flocculosa</name>
    <dbReference type="NCBI Taxonomy" id="84751"/>
    <lineage>
        <taxon>Eukaryota</taxon>
        <taxon>Fungi</taxon>
        <taxon>Dikarya</taxon>
        <taxon>Basidiomycota</taxon>
        <taxon>Ustilaginomycotina</taxon>
        <taxon>Ustilaginomycetes</taxon>
        <taxon>Ustilaginales</taxon>
        <taxon>Ustilaginaceae</taxon>
        <taxon>Pseudozyma</taxon>
    </lineage>
</organism>
<protein>
    <submittedName>
        <fullName evidence="2">Uncharacterized protein</fullName>
    </submittedName>
</protein>
<dbReference type="EMBL" id="OOIP01000002">
    <property type="protein sequence ID" value="SPO35753.1"/>
    <property type="molecule type" value="Genomic_DNA"/>
</dbReference>
<keyword evidence="3" id="KW-1185">Reference proteome</keyword>
<dbReference type="Proteomes" id="UP000323386">
    <property type="component" value="Unassembled WGS sequence"/>
</dbReference>
<gene>
    <name evidence="2" type="ORF">PSFLO_01224</name>
</gene>
<dbReference type="AlphaFoldDB" id="A0A5C3ETR6"/>
<accession>A0A5C3ETR6</accession>
<feature type="region of interest" description="Disordered" evidence="1">
    <location>
        <begin position="1"/>
        <end position="22"/>
    </location>
</feature>
<evidence type="ECO:0000313" key="3">
    <source>
        <dbReference type="Proteomes" id="UP000323386"/>
    </source>
</evidence>
<reference evidence="2 3" key="1">
    <citation type="submission" date="2018-03" db="EMBL/GenBank/DDBJ databases">
        <authorList>
            <person name="Guldener U."/>
        </authorList>
    </citation>
    <scope>NUCLEOTIDE SEQUENCE [LARGE SCALE GENOMIC DNA]</scope>
    <source>
        <strain evidence="2 3">DAOM196992</strain>
    </source>
</reference>
<evidence type="ECO:0000313" key="2">
    <source>
        <dbReference type="EMBL" id="SPO35753.1"/>
    </source>
</evidence>
<name>A0A5C3ETR6_9BASI</name>
<sequence>MAQPEVRVKQPAGKLGGRPAASDDLVVRRRRRDGYVSARLPGLAKAESVAAFAGPSLTQACSLAHPPLSGQADYRPRLLSRTCFSSLGICIGLGPSAEGDVRGLPVLGADRGTDRKSKPPVRPLARAGAIVV</sequence>
<evidence type="ECO:0000256" key="1">
    <source>
        <dbReference type="SAM" id="MobiDB-lite"/>
    </source>
</evidence>
<proteinExistence type="predicted"/>